<dbReference type="InterPro" id="IPR050405">
    <property type="entry name" value="Intermediate_filament"/>
</dbReference>
<keyword evidence="6" id="KW-1185">Reference proteome</keyword>
<dbReference type="Proteomes" id="UP001187415">
    <property type="component" value="Unassembled WGS sequence"/>
</dbReference>
<dbReference type="AlphaFoldDB" id="A0AA88N1A1"/>
<protein>
    <recommendedName>
        <fullName evidence="4">IF rod domain-containing protein</fullName>
    </recommendedName>
</protein>
<evidence type="ECO:0000313" key="6">
    <source>
        <dbReference type="Proteomes" id="UP001187415"/>
    </source>
</evidence>
<keyword evidence="2 3" id="KW-0175">Coiled coil</keyword>
<dbReference type="PANTHER" id="PTHR45652:SF7">
    <property type="entry name" value="VIMENTIN-LIKE"/>
    <property type="match status" value="1"/>
</dbReference>
<dbReference type="SUPFAM" id="SSF64593">
    <property type="entry name" value="Intermediate filament protein, coiled coil region"/>
    <property type="match status" value="1"/>
</dbReference>
<keyword evidence="1" id="KW-0403">Intermediate filament</keyword>
<dbReference type="EMBL" id="JAUPFM010000006">
    <property type="protein sequence ID" value="KAK2848920.1"/>
    <property type="molecule type" value="Genomic_DNA"/>
</dbReference>
<evidence type="ECO:0000313" key="5">
    <source>
        <dbReference type="EMBL" id="KAK2848920.1"/>
    </source>
</evidence>
<organism evidence="5 6">
    <name type="scientific">Channa striata</name>
    <name type="common">Snakehead murrel</name>
    <name type="synonym">Ophicephalus striatus</name>
    <dbReference type="NCBI Taxonomy" id="64152"/>
    <lineage>
        <taxon>Eukaryota</taxon>
        <taxon>Metazoa</taxon>
        <taxon>Chordata</taxon>
        <taxon>Craniata</taxon>
        <taxon>Vertebrata</taxon>
        <taxon>Euteleostomi</taxon>
        <taxon>Actinopterygii</taxon>
        <taxon>Neopterygii</taxon>
        <taxon>Teleostei</taxon>
        <taxon>Neoteleostei</taxon>
        <taxon>Acanthomorphata</taxon>
        <taxon>Anabantaria</taxon>
        <taxon>Anabantiformes</taxon>
        <taxon>Channoidei</taxon>
        <taxon>Channidae</taxon>
        <taxon>Channa</taxon>
    </lineage>
</organism>
<evidence type="ECO:0000256" key="3">
    <source>
        <dbReference type="SAM" id="Coils"/>
    </source>
</evidence>
<evidence type="ECO:0000259" key="4">
    <source>
        <dbReference type="PROSITE" id="PS51842"/>
    </source>
</evidence>
<dbReference type="GO" id="GO:0005882">
    <property type="term" value="C:intermediate filament"/>
    <property type="evidence" value="ECO:0007669"/>
    <property type="project" value="UniProtKB-KW"/>
</dbReference>
<accession>A0AA88N1A1</accession>
<evidence type="ECO:0000256" key="2">
    <source>
        <dbReference type="ARBA" id="ARBA00023054"/>
    </source>
</evidence>
<evidence type="ECO:0000256" key="1">
    <source>
        <dbReference type="ARBA" id="ARBA00022754"/>
    </source>
</evidence>
<dbReference type="Gene3D" id="1.20.5.170">
    <property type="match status" value="1"/>
</dbReference>
<dbReference type="GO" id="GO:0005200">
    <property type="term" value="F:structural constituent of cytoskeleton"/>
    <property type="evidence" value="ECO:0007669"/>
    <property type="project" value="TreeGrafter"/>
</dbReference>
<dbReference type="GO" id="GO:0045109">
    <property type="term" value="P:intermediate filament organization"/>
    <property type="evidence" value="ECO:0007669"/>
    <property type="project" value="TreeGrafter"/>
</dbReference>
<dbReference type="InterPro" id="IPR039008">
    <property type="entry name" value="IF_rod_dom"/>
</dbReference>
<feature type="coiled-coil region" evidence="3">
    <location>
        <begin position="3"/>
        <end position="48"/>
    </location>
</feature>
<reference evidence="5" key="1">
    <citation type="submission" date="2023-07" db="EMBL/GenBank/DDBJ databases">
        <title>Chromosome-level Genome Assembly of Striped Snakehead (Channa striata).</title>
        <authorList>
            <person name="Liu H."/>
        </authorList>
    </citation>
    <scope>NUCLEOTIDE SEQUENCE</scope>
    <source>
        <strain evidence="5">Gz</strain>
        <tissue evidence="5">Muscle</tissue>
    </source>
</reference>
<dbReference type="PROSITE" id="PS51842">
    <property type="entry name" value="IF_ROD_2"/>
    <property type="match status" value="1"/>
</dbReference>
<sequence>MKKAAYEDEIAELECTIGEIQQQEADLQEQMKEQCEEYKELITEKMARDMEIAAYRALVENEEERLCNL</sequence>
<gene>
    <name evidence="5" type="ORF">Q5P01_008754</name>
</gene>
<proteinExistence type="predicted"/>
<dbReference type="PANTHER" id="PTHR45652">
    <property type="entry name" value="GLIAL FIBRILLARY ACIDIC PROTEIN"/>
    <property type="match status" value="1"/>
</dbReference>
<name>A0AA88N1A1_CHASR</name>
<feature type="domain" description="IF rod" evidence="4">
    <location>
        <begin position="1"/>
        <end position="66"/>
    </location>
</feature>
<dbReference type="GO" id="GO:0005737">
    <property type="term" value="C:cytoplasm"/>
    <property type="evidence" value="ECO:0007669"/>
    <property type="project" value="TreeGrafter"/>
</dbReference>
<comment type="caution">
    <text evidence="5">The sequence shown here is derived from an EMBL/GenBank/DDBJ whole genome shotgun (WGS) entry which is preliminary data.</text>
</comment>